<dbReference type="Gene3D" id="1.10.530.10">
    <property type="match status" value="1"/>
</dbReference>
<dbReference type="SUPFAM" id="SSF57016">
    <property type="entry name" value="Plant lectins/antimicrobial peptides"/>
    <property type="match status" value="1"/>
</dbReference>
<dbReference type="PIRSF" id="PIRSF001060">
    <property type="entry name" value="Endochitinase"/>
    <property type="match status" value="1"/>
</dbReference>
<evidence type="ECO:0000256" key="3">
    <source>
        <dbReference type="ARBA" id="ARBA00023157"/>
    </source>
</evidence>
<feature type="disulfide bond" evidence="5 6">
    <location>
        <begin position="36"/>
        <end position="50"/>
    </location>
</feature>
<dbReference type="PANTHER" id="PTHR22595">
    <property type="entry name" value="CHITINASE-RELATED"/>
    <property type="match status" value="1"/>
</dbReference>
<feature type="disulfide bond" evidence="5">
    <location>
        <begin position="28"/>
        <end position="43"/>
    </location>
</feature>
<evidence type="ECO:0000256" key="4">
    <source>
        <dbReference type="PIRSR" id="PIRSR001060-1"/>
    </source>
</evidence>
<evidence type="ECO:0000313" key="8">
    <source>
        <dbReference type="EMBL" id="OQR91668.1"/>
    </source>
</evidence>
<feature type="domain" description="Chitin-binding type-1" evidence="7">
    <location>
        <begin position="16"/>
        <end position="61"/>
    </location>
</feature>
<evidence type="ECO:0000256" key="5">
    <source>
        <dbReference type="PIRSR" id="PIRSR001060-2"/>
    </source>
</evidence>
<dbReference type="Gene3D" id="3.30.20.10">
    <property type="entry name" value="Endochitinase, domain 2"/>
    <property type="match status" value="1"/>
</dbReference>
<dbReference type="GO" id="GO:0005975">
    <property type="term" value="P:carbohydrate metabolic process"/>
    <property type="evidence" value="ECO:0007669"/>
    <property type="project" value="InterPro"/>
</dbReference>
<dbReference type="InterPro" id="IPR016283">
    <property type="entry name" value="Glyco_hydro_19"/>
</dbReference>
<dbReference type="GO" id="GO:0050832">
    <property type="term" value="P:defense response to fungus"/>
    <property type="evidence" value="ECO:0007669"/>
    <property type="project" value="UniProtKB-ARBA"/>
</dbReference>
<dbReference type="InterPro" id="IPR023346">
    <property type="entry name" value="Lysozyme-like_dom_sf"/>
</dbReference>
<feature type="disulfide bond" evidence="5">
    <location>
        <begin position="19"/>
        <end position="37"/>
    </location>
</feature>
<protein>
    <recommendedName>
        <fullName evidence="7">Chitin-binding type-1 domain-containing protein</fullName>
    </recommendedName>
</protein>
<reference evidence="8 9" key="1">
    <citation type="journal article" date="2014" name="Genome Biol. Evol.">
        <title>The secreted proteins of Achlya hypogyna and Thraustotheca clavata identify the ancestral oomycete secretome and reveal gene acquisitions by horizontal gene transfer.</title>
        <authorList>
            <person name="Misner I."/>
            <person name="Blouin N."/>
            <person name="Leonard G."/>
            <person name="Richards T.A."/>
            <person name="Lane C.E."/>
        </authorList>
    </citation>
    <scope>NUCLEOTIDE SEQUENCE [LARGE SCALE GENOMIC DNA]</scope>
    <source>
        <strain evidence="8 9">ATCC 48635</strain>
    </source>
</reference>
<sequence length="261" mass="28097">MAGLVDDYLPNPPRPDGRCGPSFGNAGCDTKSNYPCCSNYGWCGNGAGFCDTNVCKGQAPSPTNAPPSGGSGIAKYFPRHLFDQKFPTRNPTYSYDRLLSVAAKFGSFGNTGNVDNDKREVAAFFAHVTHETGSLVYTEEIAKTGPYAPYIGRGALQLTWQANYQAFGNAIGRDLVANYASVATDPDLVWWSALWFWHANKIHDVAGQWGQFAKTTQIINGNIECGHNPANPSGDPARVAHFKAICADLGVDPGTNLSCKY</sequence>
<dbReference type="GO" id="GO:0006032">
    <property type="term" value="P:chitin catabolic process"/>
    <property type="evidence" value="ECO:0007669"/>
    <property type="project" value="InterPro"/>
</dbReference>
<dbReference type="OrthoDB" id="72330at2759"/>
<gene>
    <name evidence="8" type="ORF">ACHHYP_04485</name>
</gene>
<evidence type="ECO:0000256" key="1">
    <source>
        <dbReference type="ARBA" id="ARBA00022669"/>
    </source>
</evidence>
<dbReference type="Proteomes" id="UP000243579">
    <property type="component" value="Unassembled WGS sequence"/>
</dbReference>
<dbReference type="Gene3D" id="3.30.60.10">
    <property type="entry name" value="Endochitinase-like"/>
    <property type="match status" value="1"/>
</dbReference>
<comment type="caution">
    <text evidence="6">Lacks conserved residue(s) required for the propagation of feature annotation.</text>
</comment>
<proteinExistence type="predicted"/>
<comment type="caution">
    <text evidence="8">The sequence shown here is derived from an EMBL/GenBank/DDBJ whole genome shotgun (WGS) entry which is preliminary data.</text>
</comment>
<dbReference type="GO" id="GO:0016998">
    <property type="term" value="P:cell wall macromolecule catabolic process"/>
    <property type="evidence" value="ECO:0007669"/>
    <property type="project" value="InterPro"/>
</dbReference>
<name>A0A1V9Z0X8_ACHHY</name>
<feature type="active site" description="Proton donor" evidence="4">
    <location>
        <position position="131"/>
    </location>
</feature>
<dbReference type="InterPro" id="IPR000726">
    <property type="entry name" value="Glyco_hydro_19_cat"/>
</dbReference>
<keyword evidence="2" id="KW-0611">Plant defense</keyword>
<dbReference type="PROSITE" id="PS50941">
    <property type="entry name" value="CHIT_BIND_I_2"/>
    <property type="match status" value="1"/>
</dbReference>
<dbReference type="InterPro" id="IPR001002">
    <property type="entry name" value="Chitin-bd_1"/>
</dbReference>
<dbReference type="PANTHER" id="PTHR22595:SF79">
    <property type="entry name" value="CHITINASE 12"/>
    <property type="match status" value="1"/>
</dbReference>
<dbReference type="AlphaFoldDB" id="A0A1V9Z0X8"/>
<evidence type="ECO:0000256" key="2">
    <source>
        <dbReference type="ARBA" id="ARBA00022821"/>
    </source>
</evidence>
<dbReference type="STRING" id="1202772.A0A1V9Z0X8"/>
<dbReference type="GO" id="GO:0008061">
    <property type="term" value="F:chitin binding"/>
    <property type="evidence" value="ECO:0007669"/>
    <property type="project" value="UniProtKB-UniRule"/>
</dbReference>
<evidence type="ECO:0000259" key="7">
    <source>
        <dbReference type="PROSITE" id="PS50941"/>
    </source>
</evidence>
<dbReference type="Pfam" id="PF00182">
    <property type="entry name" value="Glyco_hydro_19"/>
    <property type="match status" value="2"/>
</dbReference>
<dbReference type="GO" id="GO:0004568">
    <property type="term" value="F:chitinase activity"/>
    <property type="evidence" value="ECO:0007669"/>
    <property type="project" value="InterPro"/>
</dbReference>
<feature type="disulfide bond" evidence="5">
    <location>
        <begin position="225"/>
        <end position="259"/>
    </location>
</feature>
<dbReference type="CDD" id="cd00325">
    <property type="entry name" value="chitinase_GH19"/>
    <property type="match status" value="1"/>
</dbReference>
<keyword evidence="1 6" id="KW-0147">Chitin-binding</keyword>
<keyword evidence="3 5" id="KW-1015">Disulfide bond</keyword>
<organism evidence="8 9">
    <name type="scientific">Achlya hypogyna</name>
    <name type="common">Oomycete</name>
    <name type="synonym">Protoachlya hypogyna</name>
    <dbReference type="NCBI Taxonomy" id="1202772"/>
    <lineage>
        <taxon>Eukaryota</taxon>
        <taxon>Sar</taxon>
        <taxon>Stramenopiles</taxon>
        <taxon>Oomycota</taxon>
        <taxon>Saprolegniomycetes</taxon>
        <taxon>Saprolegniales</taxon>
        <taxon>Achlyaceae</taxon>
        <taxon>Achlya</taxon>
    </lineage>
</organism>
<dbReference type="SUPFAM" id="SSF53955">
    <property type="entry name" value="Lysozyme-like"/>
    <property type="match status" value="1"/>
</dbReference>
<accession>A0A1V9Z0X8</accession>
<evidence type="ECO:0000256" key="6">
    <source>
        <dbReference type="PROSITE-ProRule" id="PRU00261"/>
    </source>
</evidence>
<dbReference type="InterPro" id="IPR036861">
    <property type="entry name" value="Endochitinase-like_sf"/>
</dbReference>
<dbReference type="EMBL" id="JNBR01000512">
    <property type="protein sequence ID" value="OQR91668.1"/>
    <property type="molecule type" value="Genomic_DNA"/>
</dbReference>
<keyword evidence="9" id="KW-1185">Reference proteome</keyword>
<evidence type="ECO:0000313" key="9">
    <source>
        <dbReference type="Proteomes" id="UP000243579"/>
    </source>
</evidence>